<keyword evidence="1" id="KW-0732">Signal</keyword>
<gene>
    <name evidence="2" type="ORF">H3H51_00890</name>
</gene>
<name>A0A7W4LI33_9GAMM</name>
<dbReference type="RefSeq" id="WP_183087133.1">
    <property type="nucleotide sequence ID" value="NZ_JACJUD010000001.1"/>
</dbReference>
<feature type="signal peptide" evidence="1">
    <location>
        <begin position="1"/>
        <end position="28"/>
    </location>
</feature>
<dbReference type="Proteomes" id="UP000542720">
    <property type="component" value="Unassembled WGS sequence"/>
</dbReference>
<protein>
    <submittedName>
        <fullName evidence="2">Uncharacterized protein</fullName>
    </submittedName>
</protein>
<reference evidence="2 3" key="1">
    <citation type="submission" date="2020-08" db="EMBL/GenBank/DDBJ databases">
        <authorList>
            <person name="Kim C.M."/>
        </authorList>
    </citation>
    <scope>NUCLEOTIDE SEQUENCE [LARGE SCALE GENOMIC DNA]</scope>
    <source>
        <strain evidence="2 3">UL070</strain>
    </source>
</reference>
<keyword evidence="3" id="KW-1185">Reference proteome</keyword>
<evidence type="ECO:0000313" key="3">
    <source>
        <dbReference type="Proteomes" id="UP000542720"/>
    </source>
</evidence>
<comment type="caution">
    <text evidence="2">The sequence shown here is derived from an EMBL/GenBank/DDBJ whole genome shotgun (WGS) entry which is preliminary data.</text>
</comment>
<feature type="chain" id="PRO_5031046752" evidence="1">
    <location>
        <begin position="29"/>
        <end position="250"/>
    </location>
</feature>
<accession>A0A7W4LI33</accession>
<evidence type="ECO:0000256" key="1">
    <source>
        <dbReference type="SAM" id="SignalP"/>
    </source>
</evidence>
<proteinExistence type="predicted"/>
<evidence type="ECO:0000313" key="2">
    <source>
        <dbReference type="EMBL" id="MBB2493551.1"/>
    </source>
</evidence>
<dbReference type="AlphaFoldDB" id="A0A7W4LI33"/>
<organism evidence="2 3">
    <name type="scientific">Aquipseudomonas ullengensis</name>
    <dbReference type="NCBI Taxonomy" id="2759166"/>
    <lineage>
        <taxon>Bacteria</taxon>
        <taxon>Pseudomonadati</taxon>
        <taxon>Pseudomonadota</taxon>
        <taxon>Gammaproteobacteria</taxon>
        <taxon>Pseudomonadales</taxon>
        <taxon>Pseudomonadaceae</taxon>
        <taxon>Aquipseudomonas</taxon>
    </lineage>
</organism>
<dbReference type="EMBL" id="JACJUD010000001">
    <property type="protein sequence ID" value="MBB2493551.1"/>
    <property type="molecule type" value="Genomic_DNA"/>
</dbReference>
<sequence>MSQNKKEHAMHPRQALLALLLCPLLAFAQGPAENLQSIRYLAFSTTSHLLLHYNATIGTADPRYAEKYRDDLQQLSAQLQQIPSPELQKAGEDLKARITDLERQTGDDVDLYPIWINPILEAQASLDAMAQKLYQASPPTDTATQRLDSLTLNTQRLLLFYQTRAFGSLAVYIDELKQGAPENLDQAIEQDFATLHGSMPGEAQELAKLQRNYHYIRRHLLQQQGEFVPDSVAFYLEQISSGSQEIASRI</sequence>